<evidence type="ECO:0000259" key="3">
    <source>
        <dbReference type="Pfam" id="PF04664"/>
    </source>
</evidence>
<evidence type="ECO:0000313" key="4">
    <source>
        <dbReference type="EMBL" id="CAG8960633.1"/>
    </source>
</evidence>
<name>A0A9N9L9T3_9HELO</name>
<feature type="compositionally biased region" description="Acidic residues" evidence="2">
    <location>
        <begin position="282"/>
        <end position="296"/>
    </location>
</feature>
<dbReference type="OrthoDB" id="9030204at2759"/>
<feature type="region of interest" description="Disordered" evidence="2">
    <location>
        <begin position="275"/>
        <end position="323"/>
    </location>
</feature>
<evidence type="ECO:0000313" key="5">
    <source>
        <dbReference type="Proteomes" id="UP000696280"/>
    </source>
</evidence>
<dbReference type="Pfam" id="PF04664">
    <property type="entry name" value="OGFr_N"/>
    <property type="match status" value="1"/>
</dbReference>
<evidence type="ECO:0000256" key="2">
    <source>
        <dbReference type="SAM" id="MobiDB-lite"/>
    </source>
</evidence>
<keyword evidence="5" id="KW-1185">Reference proteome</keyword>
<feature type="domain" description="Opioid growth factor receptor (OGFr) conserved" evidence="3">
    <location>
        <begin position="103"/>
        <end position="223"/>
    </location>
</feature>
<dbReference type="InterPro" id="IPR006757">
    <property type="entry name" value="OGF_rcpt"/>
</dbReference>
<proteinExistence type="inferred from homology"/>
<dbReference type="Proteomes" id="UP000696280">
    <property type="component" value="Unassembled WGS sequence"/>
</dbReference>
<gene>
    <name evidence="4" type="ORF">HYFRA_00013511</name>
</gene>
<dbReference type="GO" id="GO:0140625">
    <property type="term" value="F:opioid growth factor receptor activity"/>
    <property type="evidence" value="ECO:0007669"/>
    <property type="project" value="InterPro"/>
</dbReference>
<dbReference type="PANTHER" id="PTHR14015:SF2">
    <property type="entry name" value="OPIOID GROWTH FACTOR RECEPTOR (OGFR) CONSERVED DOMAIN-CONTAINING PROTEIN"/>
    <property type="match status" value="1"/>
</dbReference>
<comment type="similarity">
    <text evidence="1">Belongs to the opioid growth factor receptor family.</text>
</comment>
<sequence>MVMAQATVNPTIDRTMNHARTSAAVGPSLPSLEVLSLAFLNCFHNHLHLTLTQPFLRSIVKAIINMPPPAATSPPPELVGFFSGTHKDRHGRSLADMIAYSDEKLERRHDYIQTLFPLPERSAIDPHAPIIDESVFNAFRSDPKLKASLLSAFHRILEFYGFELDKRENGTCIVKKGPNFGTNPKTWNRSFDHNHLRITRIIRCLRVLGLQDEALAFYAALIKYSKNSTPRSREYWRRAAFRTLNMKPDDQSKSDCDLTVGRLFLRKYEEDLKAEKEKAENVEESQDGEGIVEGDELAGKAKEPDRAQTPSPGPPRKRSRTIK</sequence>
<dbReference type="AlphaFoldDB" id="A0A9N9L9T3"/>
<dbReference type="PANTHER" id="PTHR14015">
    <property type="entry name" value="OPIOID GROWTH FACTOR RECEPTOR OGFR ZETA-TYPE OPIOID RECEPTOR"/>
    <property type="match status" value="1"/>
</dbReference>
<feature type="compositionally biased region" description="Basic and acidic residues" evidence="2">
    <location>
        <begin position="297"/>
        <end position="306"/>
    </location>
</feature>
<accession>A0A9N9L9T3</accession>
<organism evidence="4 5">
    <name type="scientific">Hymenoscyphus fraxineus</name>
    <dbReference type="NCBI Taxonomy" id="746836"/>
    <lineage>
        <taxon>Eukaryota</taxon>
        <taxon>Fungi</taxon>
        <taxon>Dikarya</taxon>
        <taxon>Ascomycota</taxon>
        <taxon>Pezizomycotina</taxon>
        <taxon>Leotiomycetes</taxon>
        <taxon>Helotiales</taxon>
        <taxon>Helotiaceae</taxon>
        <taxon>Hymenoscyphus</taxon>
    </lineage>
</organism>
<protein>
    <recommendedName>
        <fullName evidence="3">Opioid growth factor receptor (OGFr) conserved domain-containing protein</fullName>
    </recommendedName>
</protein>
<dbReference type="InterPro" id="IPR039574">
    <property type="entry name" value="OGFr"/>
</dbReference>
<reference evidence="4" key="1">
    <citation type="submission" date="2021-07" db="EMBL/GenBank/DDBJ databases">
        <authorList>
            <person name="Durling M."/>
        </authorList>
    </citation>
    <scope>NUCLEOTIDE SEQUENCE</scope>
</reference>
<comment type="caution">
    <text evidence="4">The sequence shown here is derived from an EMBL/GenBank/DDBJ whole genome shotgun (WGS) entry which is preliminary data.</text>
</comment>
<dbReference type="GO" id="GO:0016020">
    <property type="term" value="C:membrane"/>
    <property type="evidence" value="ECO:0007669"/>
    <property type="project" value="InterPro"/>
</dbReference>
<dbReference type="EMBL" id="CAJVRL010000101">
    <property type="protein sequence ID" value="CAG8960633.1"/>
    <property type="molecule type" value="Genomic_DNA"/>
</dbReference>
<evidence type="ECO:0000256" key="1">
    <source>
        <dbReference type="ARBA" id="ARBA00010365"/>
    </source>
</evidence>